<name>A0A9P7S1V6_9AGAR</name>
<organism evidence="1 2">
    <name type="scientific">Marasmius oreades</name>
    <name type="common">fairy-ring Marasmius</name>
    <dbReference type="NCBI Taxonomy" id="181124"/>
    <lineage>
        <taxon>Eukaryota</taxon>
        <taxon>Fungi</taxon>
        <taxon>Dikarya</taxon>
        <taxon>Basidiomycota</taxon>
        <taxon>Agaricomycotina</taxon>
        <taxon>Agaricomycetes</taxon>
        <taxon>Agaricomycetidae</taxon>
        <taxon>Agaricales</taxon>
        <taxon>Marasmiineae</taxon>
        <taxon>Marasmiaceae</taxon>
        <taxon>Marasmius</taxon>
    </lineage>
</organism>
<dbReference type="Proteomes" id="UP001049176">
    <property type="component" value="Chromosome 4"/>
</dbReference>
<dbReference type="KEGG" id="more:E1B28_007599"/>
<dbReference type="GeneID" id="66076675"/>
<evidence type="ECO:0000313" key="1">
    <source>
        <dbReference type="EMBL" id="KAG7093969.1"/>
    </source>
</evidence>
<dbReference type="EMBL" id="CM032184">
    <property type="protein sequence ID" value="KAG7093969.1"/>
    <property type="molecule type" value="Genomic_DNA"/>
</dbReference>
<sequence>MLGVRVTKLLSTEDRLFTVHEVSSTLTIQKFPKLGFNATAPLIANVSIIPKDLRWVRNGLEQKKRNIASDPSSLGPRGDSTAIFEYVRKGTQREGLRLVRQVFTGLNQIRGMIMMIGLEENGSESYLIAAGVAGSAGTIVLERVDGGADLKVVARNTEIPTRTAFLWLQQVTY</sequence>
<reference evidence="1" key="1">
    <citation type="journal article" date="2021" name="Genome Biol. Evol.">
        <title>The assembled and annotated genome of the fairy-ring fungus Marasmius oreades.</title>
        <authorList>
            <person name="Hiltunen M."/>
            <person name="Ament-Velasquez S.L."/>
            <person name="Johannesson H."/>
        </authorList>
    </citation>
    <scope>NUCLEOTIDE SEQUENCE</scope>
    <source>
        <strain evidence="1">03SP1</strain>
    </source>
</reference>
<dbReference type="RefSeq" id="XP_043010439.1">
    <property type="nucleotide sequence ID" value="XM_043152353.1"/>
</dbReference>
<protein>
    <submittedName>
        <fullName evidence="1">Uncharacterized protein</fullName>
    </submittedName>
</protein>
<dbReference type="OrthoDB" id="9972196at2759"/>
<proteinExistence type="predicted"/>
<comment type="caution">
    <text evidence="1">The sequence shown here is derived from an EMBL/GenBank/DDBJ whole genome shotgun (WGS) entry which is preliminary data.</text>
</comment>
<evidence type="ECO:0000313" key="2">
    <source>
        <dbReference type="Proteomes" id="UP001049176"/>
    </source>
</evidence>
<keyword evidence="2" id="KW-1185">Reference proteome</keyword>
<accession>A0A9P7S1V6</accession>
<gene>
    <name evidence="1" type="ORF">E1B28_007599</name>
</gene>
<dbReference type="AlphaFoldDB" id="A0A9P7S1V6"/>